<name>A0A7S1WR49_ALECA</name>
<feature type="region of interest" description="Disordered" evidence="1">
    <location>
        <begin position="371"/>
        <end position="512"/>
    </location>
</feature>
<feature type="region of interest" description="Disordered" evidence="1">
    <location>
        <begin position="1"/>
        <end position="162"/>
    </location>
</feature>
<evidence type="ECO:0000256" key="1">
    <source>
        <dbReference type="SAM" id="MobiDB-lite"/>
    </source>
</evidence>
<evidence type="ECO:0000313" key="2">
    <source>
        <dbReference type="EMBL" id="CAD9182525.1"/>
    </source>
</evidence>
<feature type="compositionally biased region" description="Basic and acidic residues" evidence="1">
    <location>
        <begin position="18"/>
        <end position="46"/>
    </location>
</feature>
<dbReference type="AlphaFoldDB" id="A0A7S1WR49"/>
<protein>
    <submittedName>
        <fullName evidence="2">Uncharacterized protein</fullName>
    </submittedName>
</protein>
<feature type="compositionally biased region" description="Basic and acidic residues" evidence="1">
    <location>
        <begin position="396"/>
        <end position="425"/>
    </location>
</feature>
<reference evidence="2" key="1">
    <citation type="submission" date="2021-01" db="EMBL/GenBank/DDBJ databases">
        <authorList>
            <person name="Corre E."/>
            <person name="Pelletier E."/>
            <person name="Niang G."/>
            <person name="Scheremetjew M."/>
            <person name="Finn R."/>
            <person name="Kale V."/>
            <person name="Holt S."/>
            <person name="Cochrane G."/>
            <person name="Meng A."/>
            <person name="Brown T."/>
            <person name="Cohen L."/>
        </authorList>
    </citation>
    <scope>NUCLEOTIDE SEQUENCE</scope>
    <source>
        <strain evidence="2">OF101</strain>
    </source>
</reference>
<feature type="compositionally biased region" description="Basic and acidic residues" evidence="1">
    <location>
        <begin position="462"/>
        <end position="477"/>
    </location>
</feature>
<feature type="compositionally biased region" description="Basic and acidic residues" evidence="1">
    <location>
        <begin position="135"/>
        <end position="162"/>
    </location>
</feature>
<feature type="region of interest" description="Disordered" evidence="1">
    <location>
        <begin position="218"/>
        <end position="243"/>
    </location>
</feature>
<feature type="compositionally biased region" description="Low complexity" evidence="1">
    <location>
        <begin position="495"/>
        <end position="505"/>
    </location>
</feature>
<feature type="compositionally biased region" description="Basic and acidic residues" evidence="1">
    <location>
        <begin position="371"/>
        <end position="383"/>
    </location>
</feature>
<proteinExistence type="predicted"/>
<accession>A0A7S1WR49</accession>
<feature type="compositionally biased region" description="Basic and acidic residues" evidence="1">
    <location>
        <begin position="255"/>
        <end position="265"/>
    </location>
</feature>
<feature type="compositionally biased region" description="Basic residues" evidence="1">
    <location>
        <begin position="70"/>
        <end position="106"/>
    </location>
</feature>
<feature type="region of interest" description="Disordered" evidence="1">
    <location>
        <begin position="255"/>
        <end position="321"/>
    </location>
</feature>
<gene>
    <name evidence="2" type="ORF">ACAT0790_LOCUS59297</name>
</gene>
<sequence length="512" mass="56503">MRDPLPPARSTWDSRYSAGDHRPNGDRGRDSNGRHDPHYYKEDDARGYQWGRPPMREPPAAPAVSEPPKGNHRHSSRDRDRERRRHHGEHHGSKPARRSRSRSTHRRSSDQPAPRQRHHEQARSPGAARVSSGAGERESKGTERRGRESDDKRREVSKIRELVERLYIKQNPSKLADVDGLFDKYRGAEREMYLRICTIYKVQPDPSVIAAPGEAYPARRVPSKSRSPAARPKPLKPVAKSAAVRAAVSARTIKDPSADDLDAKRIPQGSSHEVSRRQRNSSRSPRASSTQAHRRPQSSNHVRREAEASHQTVAEGAPEEVDPHGVFCSKSDCGMQLCAGVNFETHPITKRMYCYDCWFTGGIYLEVSGGRREDAPAGRERRGSRQGRSGSRGRRQAAEETHEKNGRQKHPPDQRAARAGSRDASDGGAAGTTRGASSRGAASPSRLGVNGHQQPASAAEDGAGRDELSRETADRAEAPPLEGVASQLPGDLHEATTSTRASRSRSPVRSDQ</sequence>
<organism evidence="2">
    <name type="scientific">Alexandrium catenella</name>
    <name type="common">Red tide dinoflagellate</name>
    <name type="synonym">Gonyaulax catenella</name>
    <dbReference type="NCBI Taxonomy" id="2925"/>
    <lineage>
        <taxon>Eukaryota</taxon>
        <taxon>Sar</taxon>
        <taxon>Alveolata</taxon>
        <taxon>Dinophyceae</taxon>
        <taxon>Gonyaulacales</taxon>
        <taxon>Pyrocystaceae</taxon>
        <taxon>Alexandrium</taxon>
    </lineage>
</organism>
<dbReference type="EMBL" id="HBGE01099638">
    <property type="protein sequence ID" value="CAD9182525.1"/>
    <property type="molecule type" value="Transcribed_RNA"/>
</dbReference>
<feature type="compositionally biased region" description="Low complexity" evidence="1">
    <location>
        <begin position="431"/>
        <end position="446"/>
    </location>
</feature>